<dbReference type="AlphaFoldDB" id="A0A235F759"/>
<dbReference type="RefSeq" id="WP_094253352.1">
    <property type="nucleotide sequence ID" value="NZ_JBHLXL010000001.1"/>
</dbReference>
<evidence type="ECO:0008006" key="3">
    <source>
        <dbReference type="Google" id="ProtNLM"/>
    </source>
</evidence>
<gene>
    <name evidence="1" type="ORF">CGZ90_15015</name>
</gene>
<dbReference type="InterPro" id="IPR025833">
    <property type="entry name" value="GDYXXLXY"/>
</dbReference>
<dbReference type="EMBL" id="NOII01000010">
    <property type="protein sequence ID" value="OYD56863.1"/>
    <property type="molecule type" value="Genomic_DNA"/>
</dbReference>
<dbReference type="Proteomes" id="UP000215059">
    <property type="component" value="Unassembled WGS sequence"/>
</dbReference>
<evidence type="ECO:0000313" key="1">
    <source>
        <dbReference type="EMBL" id="OYD56863.1"/>
    </source>
</evidence>
<evidence type="ECO:0000313" key="2">
    <source>
        <dbReference type="Proteomes" id="UP000215059"/>
    </source>
</evidence>
<proteinExistence type="predicted"/>
<name>A0A235F759_9BACL</name>
<organism evidence="1 2">
    <name type="scientific">Fictibacillus aquaticus</name>
    <dbReference type="NCBI Taxonomy" id="2021314"/>
    <lineage>
        <taxon>Bacteria</taxon>
        <taxon>Bacillati</taxon>
        <taxon>Bacillota</taxon>
        <taxon>Bacilli</taxon>
        <taxon>Bacillales</taxon>
        <taxon>Fictibacillaceae</taxon>
        <taxon>Fictibacillus</taxon>
    </lineage>
</organism>
<comment type="caution">
    <text evidence="1">The sequence shown here is derived from an EMBL/GenBank/DDBJ whole genome shotgun (WGS) entry which is preliminary data.</text>
</comment>
<protein>
    <recommendedName>
        <fullName evidence="3">GDYXXLXY domain-containing protein</fullName>
    </recommendedName>
</protein>
<keyword evidence="2" id="KW-1185">Reference proteome</keyword>
<dbReference type="Pfam" id="PF14345">
    <property type="entry name" value="GDYXXLXY"/>
    <property type="match status" value="1"/>
</dbReference>
<reference evidence="1 2" key="1">
    <citation type="submission" date="2017-07" db="EMBL/GenBank/DDBJ databases">
        <title>Fictibacillus sp. nov. GDSW-R2A3 Genome sequencing and assembly.</title>
        <authorList>
            <person name="Mayilraj S."/>
        </authorList>
    </citation>
    <scope>NUCLEOTIDE SEQUENCE [LARGE SCALE GENOMIC DNA]</scope>
    <source>
        <strain evidence="1 2">GDSW-R2A3</strain>
    </source>
</reference>
<accession>A0A235F759</accession>
<sequence>MKKLSWKLAVAIQLAVLLLIAGSYYAADMFGREIAIKTKPVDPSDILYGDYVILNYDISEVDTSMWPGEWEHNDKTVFVTLTEKDGIYSVKELSKNRPDVDGSDVVLKANAYPSWNGTKDTIGLQYGLERFYVEDNTGKALEEKAGDLTAIVKVAPWGQVKLVELKD</sequence>
<dbReference type="OrthoDB" id="4868247at2"/>